<keyword evidence="3" id="KW-0808">Transferase</keyword>
<gene>
    <name evidence="3" type="ORF">ITI46_25000</name>
</gene>
<dbReference type="InterPro" id="IPR050238">
    <property type="entry name" value="DNA_Rep/Repair_Clamp_Loader"/>
</dbReference>
<dbReference type="Proteomes" id="UP001519064">
    <property type="component" value="Unassembled WGS sequence"/>
</dbReference>
<name>A0ABS3XHS4_9ACTN</name>
<dbReference type="EMBL" id="JADKMA010000153">
    <property type="protein sequence ID" value="MBO8194890.1"/>
    <property type="molecule type" value="Genomic_DNA"/>
</dbReference>
<dbReference type="GO" id="GO:0003887">
    <property type="term" value="F:DNA-directed DNA polymerase activity"/>
    <property type="evidence" value="ECO:0007669"/>
    <property type="project" value="UniProtKB-EC"/>
</dbReference>
<feature type="coiled-coil region" evidence="1">
    <location>
        <begin position="255"/>
        <end position="282"/>
    </location>
</feature>
<dbReference type="RefSeq" id="WP_209241989.1">
    <property type="nucleotide sequence ID" value="NZ_JADKMA010000153.1"/>
</dbReference>
<feature type="region of interest" description="Disordered" evidence="2">
    <location>
        <begin position="295"/>
        <end position="319"/>
    </location>
</feature>
<dbReference type="Pfam" id="PF13177">
    <property type="entry name" value="DNA_pol3_delta2"/>
    <property type="match status" value="1"/>
</dbReference>
<evidence type="ECO:0000256" key="2">
    <source>
        <dbReference type="SAM" id="MobiDB-lite"/>
    </source>
</evidence>
<dbReference type="SUPFAM" id="SSF52540">
    <property type="entry name" value="P-loop containing nucleoside triphosphate hydrolases"/>
    <property type="match status" value="1"/>
</dbReference>
<dbReference type="EC" id="2.7.7.7" evidence="3"/>
<reference evidence="3 4" key="1">
    <citation type="submission" date="2020-11" db="EMBL/GenBank/DDBJ databases">
        <title>Streptomyces spirodelae sp. nov., isolated from duckweed.</title>
        <authorList>
            <person name="Saimee Y."/>
            <person name="Duangmal K."/>
        </authorList>
    </citation>
    <scope>NUCLEOTIDE SEQUENCE [LARGE SCALE GENOMIC DNA]</scope>
    <source>
        <strain evidence="3 4">S16-07</strain>
    </source>
</reference>
<keyword evidence="4" id="KW-1185">Reference proteome</keyword>
<evidence type="ECO:0000313" key="4">
    <source>
        <dbReference type="Proteomes" id="UP001519064"/>
    </source>
</evidence>
<dbReference type="NCBIfam" id="NF005926">
    <property type="entry name" value="PRK07940.1"/>
    <property type="match status" value="1"/>
</dbReference>
<proteinExistence type="predicted"/>
<keyword evidence="1" id="KW-0175">Coiled coil</keyword>
<dbReference type="Gene3D" id="3.40.50.300">
    <property type="entry name" value="P-loop containing nucleotide triphosphate hydrolases"/>
    <property type="match status" value="1"/>
</dbReference>
<evidence type="ECO:0000256" key="1">
    <source>
        <dbReference type="SAM" id="Coils"/>
    </source>
</evidence>
<dbReference type="InterPro" id="IPR027417">
    <property type="entry name" value="P-loop_NTPase"/>
</dbReference>
<accession>A0ABS3XHS4</accession>
<protein>
    <submittedName>
        <fullName evidence="3">DNA polymerase III subunit delta</fullName>
        <ecNumber evidence="3">2.7.7.7</ecNumber>
    </submittedName>
</protein>
<organism evidence="3 4">
    <name type="scientific">Streptomyces oryzae</name>
    <dbReference type="NCBI Taxonomy" id="1434886"/>
    <lineage>
        <taxon>Bacteria</taxon>
        <taxon>Bacillati</taxon>
        <taxon>Actinomycetota</taxon>
        <taxon>Actinomycetes</taxon>
        <taxon>Kitasatosporales</taxon>
        <taxon>Streptomycetaceae</taxon>
        <taxon>Streptomyces</taxon>
    </lineage>
</organism>
<dbReference type="PANTHER" id="PTHR11669:SF8">
    <property type="entry name" value="DNA POLYMERASE III SUBUNIT DELTA"/>
    <property type="match status" value="1"/>
</dbReference>
<keyword evidence="3" id="KW-0548">Nucleotidyltransferase</keyword>
<comment type="caution">
    <text evidence="3">The sequence shown here is derived from an EMBL/GenBank/DDBJ whole genome shotgun (WGS) entry which is preliminary data.</text>
</comment>
<dbReference type="PANTHER" id="PTHR11669">
    <property type="entry name" value="REPLICATION FACTOR C / DNA POLYMERASE III GAMMA-TAU SUBUNIT"/>
    <property type="match status" value="1"/>
</dbReference>
<sequence>MAVWDDLVGQDRAAEQLAAAARDADAYVTAEAEAHGSADLSGSAMTHAWLFTGPPGAGREHAARAFAAALQCVSPDRALGGSPGCGFCEGCHTTMVGTHADVEVVRTDLLTIGVKETRALVRGAQLSPSGGRWQVIVLEDADRLTEGAGNVLLKAVEEPAPRTVWLLCAPSTEDVLPTIRSRCRHLALRTPPVDAVADLLMRRDGIEPQMAAFAARATQGHIDRALRLATDERARARRQAVLKLPTRVDDVGGALRAAQELIDAATEDAKQVAEELDAKETEELRAALGAAEGKRLPRGTAGAMKELEDKQKRRSTRTQRDSLDLALSDLTAFYRDVLARQLGSSVALSHDEAAGPVGQLAATSRPEQTLRRIEAVLACRRALEGNVAPLLAVEAMTMALRAG</sequence>
<evidence type="ECO:0000313" key="3">
    <source>
        <dbReference type="EMBL" id="MBO8194890.1"/>
    </source>
</evidence>